<reference evidence="7 8" key="1">
    <citation type="submission" date="2017-08" db="EMBL/GenBank/DDBJ databases">
        <title>Reclassification of Bisgaard taxon 37 and 44.</title>
        <authorList>
            <person name="Christensen H."/>
        </authorList>
    </citation>
    <scope>NUCLEOTIDE SEQUENCE [LARGE SCALE GENOMIC DNA]</scope>
    <source>
        <strain evidence="7 8">111</strain>
    </source>
</reference>
<evidence type="ECO:0000256" key="4">
    <source>
        <dbReference type="ARBA" id="ARBA00022833"/>
    </source>
</evidence>
<dbReference type="Gene3D" id="3.40.140.10">
    <property type="entry name" value="Cytidine Deaminase, domain 2"/>
    <property type="match status" value="1"/>
</dbReference>
<protein>
    <recommendedName>
        <fullName evidence="6">JAB domain-containing protein</fullName>
    </recommendedName>
</protein>
<organism evidence="7 8">
    <name type="scientific">Psittacicella hinzii</name>
    <dbReference type="NCBI Taxonomy" id="2028575"/>
    <lineage>
        <taxon>Bacteria</taxon>
        <taxon>Pseudomonadati</taxon>
        <taxon>Pseudomonadota</taxon>
        <taxon>Gammaproteobacteria</taxon>
        <taxon>Pasteurellales</taxon>
        <taxon>Psittacicellaceae</taxon>
        <taxon>Psittacicella</taxon>
    </lineage>
</organism>
<dbReference type="OrthoDB" id="5691492at2"/>
<dbReference type="RefSeq" id="WP_119530370.1">
    <property type="nucleotide sequence ID" value="NZ_JBHSSP010000053.1"/>
</dbReference>
<name>A0A3A1YTU8_9GAMM</name>
<dbReference type="Pfam" id="PF14464">
    <property type="entry name" value="Prok-JAB"/>
    <property type="match status" value="1"/>
</dbReference>
<dbReference type="GO" id="GO:0008237">
    <property type="term" value="F:metallopeptidase activity"/>
    <property type="evidence" value="ECO:0007669"/>
    <property type="project" value="UniProtKB-KW"/>
</dbReference>
<comment type="caution">
    <text evidence="7">The sequence shown here is derived from an EMBL/GenBank/DDBJ whole genome shotgun (WGS) entry which is preliminary data.</text>
</comment>
<evidence type="ECO:0000256" key="1">
    <source>
        <dbReference type="ARBA" id="ARBA00022670"/>
    </source>
</evidence>
<keyword evidence="5" id="KW-0482">Metalloprotease</keyword>
<feature type="domain" description="JAB" evidence="6">
    <location>
        <begin position="15"/>
        <end position="101"/>
    </location>
</feature>
<dbReference type="GO" id="GO:0006508">
    <property type="term" value="P:proteolysis"/>
    <property type="evidence" value="ECO:0007669"/>
    <property type="project" value="UniProtKB-KW"/>
</dbReference>
<proteinExistence type="predicted"/>
<dbReference type="SUPFAM" id="SSF102712">
    <property type="entry name" value="JAB1/MPN domain"/>
    <property type="match status" value="1"/>
</dbReference>
<keyword evidence="2" id="KW-0479">Metal-binding</keyword>
<evidence type="ECO:0000256" key="2">
    <source>
        <dbReference type="ARBA" id="ARBA00022723"/>
    </source>
</evidence>
<evidence type="ECO:0000259" key="6">
    <source>
        <dbReference type="Pfam" id="PF14464"/>
    </source>
</evidence>
<dbReference type="EMBL" id="NRJG01000031">
    <property type="protein sequence ID" value="RIY39477.1"/>
    <property type="molecule type" value="Genomic_DNA"/>
</dbReference>
<keyword evidence="4" id="KW-0862">Zinc</keyword>
<accession>A0A3A1YTU8</accession>
<keyword evidence="3" id="KW-0378">Hydrolase</keyword>
<sequence length="134" mass="15201">MKLKISSATAKLIQEVADKDPEKEIAGILVKENGNVIFYELEDGGNEKNAIFNAERYLESVLNDTLVGLVHSHTKTSEMAFSEQDLAQIQFSPYPWLLFLANNPEPTYLYHDGVDYESDPLRAFSEKVPQCVRY</sequence>
<evidence type="ECO:0000313" key="8">
    <source>
        <dbReference type="Proteomes" id="UP000265916"/>
    </source>
</evidence>
<keyword evidence="8" id="KW-1185">Reference proteome</keyword>
<keyword evidence="1" id="KW-0645">Protease</keyword>
<dbReference type="Proteomes" id="UP000265916">
    <property type="component" value="Unassembled WGS sequence"/>
</dbReference>
<dbReference type="InterPro" id="IPR028090">
    <property type="entry name" value="JAB_dom_prok"/>
</dbReference>
<gene>
    <name evidence="7" type="ORF">CKF58_02110</name>
</gene>
<dbReference type="GO" id="GO:0046872">
    <property type="term" value="F:metal ion binding"/>
    <property type="evidence" value="ECO:0007669"/>
    <property type="project" value="UniProtKB-KW"/>
</dbReference>
<evidence type="ECO:0000256" key="3">
    <source>
        <dbReference type="ARBA" id="ARBA00022801"/>
    </source>
</evidence>
<dbReference type="AlphaFoldDB" id="A0A3A1YTU8"/>
<evidence type="ECO:0000256" key="5">
    <source>
        <dbReference type="ARBA" id="ARBA00023049"/>
    </source>
</evidence>
<evidence type="ECO:0000313" key="7">
    <source>
        <dbReference type="EMBL" id="RIY39477.1"/>
    </source>
</evidence>